<dbReference type="Pfam" id="PF02060">
    <property type="entry name" value="ISK_Channel"/>
    <property type="match status" value="1"/>
</dbReference>
<dbReference type="GO" id="GO:0015459">
    <property type="term" value="F:potassium channel regulator activity"/>
    <property type="evidence" value="ECO:0007669"/>
    <property type="project" value="TreeGrafter"/>
</dbReference>
<protein>
    <recommendedName>
        <fullName evidence="9">Potassium voltage-gated channel subfamily E member 1</fullName>
    </recommendedName>
</protein>
<feature type="transmembrane region" description="Helical" evidence="6">
    <location>
        <begin position="41"/>
        <end position="63"/>
    </location>
</feature>
<dbReference type="GO" id="GO:0060307">
    <property type="term" value="P:regulation of ventricular cardiac muscle cell membrane repolarization"/>
    <property type="evidence" value="ECO:0007669"/>
    <property type="project" value="TreeGrafter"/>
</dbReference>
<keyword evidence="8" id="KW-1185">Reference proteome</keyword>
<evidence type="ECO:0000256" key="5">
    <source>
        <dbReference type="ARBA" id="ARBA00023136"/>
    </source>
</evidence>
<dbReference type="PANTHER" id="PTHR15282:SF10">
    <property type="entry name" value="POTASSIUM VOLTAGE-GATED CHANNEL SUBFAMILY E MEMBER 1"/>
    <property type="match status" value="1"/>
</dbReference>
<evidence type="ECO:0008006" key="9">
    <source>
        <dbReference type="Google" id="ProtNLM"/>
    </source>
</evidence>
<gene>
    <name evidence="7" type="ORF">NDU88_001393</name>
</gene>
<dbReference type="PRINTS" id="PR00168">
    <property type="entry name" value="KCNECHANNEL"/>
</dbReference>
<dbReference type="GO" id="GO:0086091">
    <property type="term" value="P:regulation of heart rate by cardiac conduction"/>
    <property type="evidence" value="ECO:0007669"/>
    <property type="project" value="TreeGrafter"/>
</dbReference>
<dbReference type="GO" id="GO:0044325">
    <property type="term" value="F:transmembrane transporter binding"/>
    <property type="evidence" value="ECO:0007669"/>
    <property type="project" value="TreeGrafter"/>
</dbReference>
<accession>A0AAV7NAQ5</accession>
<dbReference type="AlphaFoldDB" id="A0AAV7NAQ5"/>
<dbReference type="InterPro" id="IPR000369">
    <property type="entry name" value="K_chnl_KCNE"/>
</dbReference>
<reference evidence="7" key="1">
    <citation type="journal article" date="2022" name="bioRxiv">
        <title>Sequencing and chromosome-scale assembly of the giantPleurodeles waltlgenome.</title>
        <authorList>
            <person name="Brown T."/>
            <person name="Elewa A."/>
            <person name="Iarovenko S."/>
            <person name="Subramanian E."/>
            <person name="Araus A.J."/>
            <person name="Petzold A."/>
            <person name="Susuki M."/>
            <person name="Suzuki K.-i.T."/>
            <person name="Hayashi T."/>
            <person name="Toyoda A."/>
            <person name="Oliveira C."/>
            <person name="Osipova E."/>
            <person name="Leigh N.D."/>
            <person name="Simon A."/>
            <person name="Yun M.H."/>
        </authorList>
    </citation>
    <scope>NUCLEOTIDE SEQUENCE</scope>
    <source>
        <strain evidence="7">20211129_DDA</strain>
        <tissue evidence="7">Liver</tissue>
    </source>
</reference>
<dbReference type="GO" id="GO:0097623">
    <property type="term" value="P:potassium ion export across plasma membrane"/>
    <property type="evidence" value="ECO:0007669"/>
    <property type="project" value="TreeGrafter"/>
</dbReference>
<name>A0AAV7NAQ5_PLEWA</name>
<evidence type="ECO:0000313" key="8">
    <source>
        <dbReference type="Proteomes" id="UP001066276"/>
    </source>
</evidence>
<evidence type="ECO:0000256" key="4">
    <source>
        <dbReference type="ARBA" id="ARBA00022989"/>
    </source>
</evidence>
<proteinExistence type="inferred from homology"/>
<comment type="subcellular location">
    <subcellularLocation>
        <location evidence="1">Membrane</location>
        <topology evidence="1">Single-pass membrane protein</topology>
    </subcellularLocation>
</comment>
<evidence type="ECO:0000256" key="2">
    <source>
        <dbReference type="ARBA" id="ARBA00005688"/>
    </source>
</evidence>
<keyword evidence="4 6" id="KW-1133">Transmembrane helix</keyword>
<dbReference type="Proteomes" id="UP001066276">
    <property type="component" value="Chromosome 8"/>
</dbReference>
<comment type="similarity">
    <text evidence="2">Belongs to the potassium channel KCNE family.</text>
</comment>
<sequence length="124" mass="14539">MEEINSTNLNVFLFNLVKEYMDATRNSTNIKTTKHDDNLQVVYILLLLGFFGFFTFGIMMSYIRSKKGEHSSDPFHTYIERDWEKEQKLILEVRAMETSNNCLLIHNEFAVEQPSNQIPVMKPV</sequence>
<evidence type="ECO:0000256" key="1">
    <source>
        <dbReference type="ARBA" id="ARBA00004167"/>
    </source>
</evidence>
<dbReference type="GO" id="GO:0008076">
    <property type="term" value="C:voltage-gated potassium channel complex"/>
    <property type="evidence" value="ECO:0007669"/>
    <property type="project" value="TreeGrafter"/>
</dbReference>
<comment type="caution">
    <text evidence="7">The sequence shown here is derived from an EMBL/GenBank/DDBJ whole genome shotgun (WGS) entry which is preliminary data.</text>
</comment>
<dbReference type="GO" id="GO:1902282">
    <property type="term" value="F:voltage-gated potassium channel activity involved in ventricular cardiac muscle cell action potential repolarization"/>
    <property type="evidence" value="ECO:0007669"/>
    <property type="project" value="TreeGrafter"/>
</dbReference>
<dbReference type="GO" id="GO:0005251">
    <property type="term" value="F:delayed rectifier potassium channel activity"/>
    <property type="evidence" value="ECO:0007669"/>
    <property type="project" value="TreeGrafter"/>
</dbReference>
<keyword evidence="5 6" id="KW-0472">Membrane</keyword>
<keyword evidence="3 6" id="KW-0812">Transmembrane</keyword>
<organism evidence="7 8">
    <name type="scientific">Pleurodeles waltl</name>
    <name type="common">Iberian ribbed newt</name>
    <dbReference type="NCBI Taxonomy" id="8319"/>
    <lineage>
        <taxon>Eukaryota</taxon>
        <taxon>Metazoa</taxon>
        <taxon>Chordata</taxon>
        <taxon>Craniata</taxon>
        <taxon>Vertebrata</taxon>
        <taxon>Euteleostomi</taxon>
        <taxon>Amphibia</taxon>
        <taxon>Batrachia</taxon>
        <taxon>Caudata</taxon>
        <taxon>Salamandroidea</taxon>
        <taxon>Salamandridae</taxon>
        <taxon>Pleurodelinae</taxon>
        <taxon>Pleurodeles</taxon>
    </lineage>
</organism>
<evidence type="ECO:0000313" key="7">
    <source>
        <dbReference type="EMBL" id="KAJ1113138.1"/>
    </source>
</evidence>
<evidence type="ECO:0000256" key="6">
    <source>
        <dbReference type="SAM" id="Phobius"/>
    </source>
</evidence>
<evidence type="ECO:0000256" key="3">
    <source>
        <dbReference type="ARBA" id="ARBA00022692"/>
    </source>
</evidence>
<dbReference type="PANTHER" id="PTHR15282">
    <property type="entry name" value="POTASSIUM VOLTAGE-GATED CHANNEL SUBFAMILY E MEMBER 1, 3"/>
    <property type="match status" value="1"/>
</dbReference>
<dbReference type="EMBL" id="JANPWB010000012">
    <property type="protein sequence ID" value="KAJ1113138.1"/>
    <property type="molecule type" value="Genomic_DNA"/>
</dbReference>